<dbReference type="InterPro" id="IPR051265">
    <property type="entry name" value="HIBADH-related_NP60_sf"/>
</dbReference>
<dbReference type="InterPro" id="IPR029154">
    <property type="entry name" value="HIBADH-like_NADP-bd"/>
</dbReference>
<protein>
    <submittedName>
        <fullName evidence="7">3-hydroxyisobutyrate dehydrogenase</fullName>
    </submittedName>
</protein>
<dbReference type="PIRSF" id="PIRSF000103">
    <property type="entry name" value="HIBADH"/>
    <property type="match status" value="1"/>
</dbReference>
<name>A0A542DXY8_9MICO</name>
<evidence type="ECO:0000256" key="4">
    <source>
        <dbReference type="PIRSR" id="PIRSR000103-1"/>
    </source>
</evidence>
<dbReference type="SUPFAM" id="SSF48179">
    <property type="entry name" value="6-phosphogluconate dehydrogenase C-terminal domain-like"/>
    <property type="match status" value="1"/>
</dbReference>
<dbReference type="GO" id="GO:0050661">
    <property type="term" value="F:NADP binding"/>
    <property type="evidence" value="ECO:0007669"/>
    <property type="project" value="InterPro"/>
</dbReference>
<accession>A0A542DXY8</accession>
<dbReference type="InterPro" id="IPR036291">
    <property type="entry name" value="NAD(P)-bd_dom_sf"/>
</dbReference>
<reference evidence="7 8" key="1">
    <citation type="submission" date="2019-06" db="EMBL/GenBank/DDBJ databases">
        <title>Sequencing the genomes of 1000 actinobacteria strains.</title>
        <authorList>
            <person name="Klenk H.-P."/>
        </authorList>
    </citation>
    <scope>NUCLEOTIDE SEQUENCE [LARGE SCALE GENOMIC DNA]</scope>
    <source>
        <strain evidence="7 8">DSM 18607</strain>
    </source>
</reference>
<dbReference type="InterPro" id="IPR013328">
    <property type="entry name" value="6PGD_dom2"/>
</dbReference>
<dbReference type="PANTHER" id="PTHR43580:SF2">
    <property type="entry name" value="CYTOKINE-LIKE NUCLEAR FACTOR N-PAC"/>
    <property type="match status" value="1"/>
</dbReference>
<dbReference type="RefSeq" id="WP_141847314.1">
    <property type="nucleotide sequence ID" value="NZ_BAAAPR010000013.1"/>
</dbReference>
<evidence type="ECO:0000256" key="1">
    <source>
        <dbReference type="ARBA" id="ARBA00009080"/>
    </source>
</evidence>
<comment type="caution">
    <text evidence="7">The sequence shown here is derived from an EMBL/GenBank/DDBJ whole genome shotgun (WGS) entry which is preliminary data.</text>
</comment>
<dbReference type="Pfam" id="PF03446">
    <property type="entry name" value="NAD_binding_2"/>
    <property type="match status" value="1"/>
</dbReference>
<gene>
    <name evidence="7" type="ORF">FB458_1022</name>
</gene>
<dbReference type="InterPro" id="IPR015815">
    <property type="entry name" value="HIBADH-related"/>
</dbReference>
<dbReference type="GO" id="GO:0051287">
    <property type="term" value="F:NAD binding"/>
    <property type="evidence" value="ECO:0007669"/>
    <property type="project" value="InterPro"/>
</dbReference>
<keyword evidence="3" id="KW-0520">NAD</keyword>
<dbReference type="InterPro" id="IPR006115">
    <property type="entry name" value="6PGDH_NADP-bd"/>
</dbReference>
<evidence type="ECO:0000256" key="2">
    <source>
        <dbReference type="ARBA" id="ARBA00023002"/>
    </source>
</evidence>
<dbReference type="PANTHER" id="PTHR43580">
    <property type="entry name" value="OXIDOREDUCTASE GLYR1-RELATED"/>
    <property type="match status" value="1"/>
</dbReference>
<evidence type="ECO:0000313" key="7">
    <source>
        <dbReference type="EMBL" id="TQJ07950.1"/>
    </source>
</evidence>
<organism evidence="7 8">
    <name type="scientific">Lapillicoccus jejuensis</name>
    <dbReference type="NCBI Taxonomy" id="402171"/>
    <lineage>
        <taxon>Bacteria</taxon>
        <taxon>Bacillati</taxon>
        <taxon>Actinomycetota</taxon>
        <taxon>Actinomycetes</taxon>
        <taxon>Micrococcales</taxon>
        <taxon>Intrasporangiaceae</taxon>
        <taxon>Lapillicoccus</taxon>
    </lineage>
</organism>
<dbReference type="Pfam" id="PF14833">
    <property type="entry name" value="NAD_binding_11"/>
    <property type="match status" value="1"/>
</dbReference>
<evidence type="ECO:0000259" key="6">
    <source>
        <dbReference type="Pfam" id="PF14833"/>
    </source>
</evidence>
<dbReference type="Gene3D" id="3.40.50.720">
    <property type="entry name" value="NAD(P)-binding Rossmann-like Domain"/>
    <property type="match status" value="1"/>
</dbReference>
<dbReference type="OrthoDB" id="3185659at2"/>
<keyword evidence="2" id="KW-0560">Oxidoreductase</keyword>
<evidence type="ECO:0000313" key="8">
    <source>
        <dbReference type="Proteomes" id="UP000317893"/>
    </source>
</evidence>
<comment type="similarity">
    <text evidence="1">Belongs to the HIBADH-related family.</text>
</comment>
<dbReference type="Proteomes" id="UP000317893">
    <property type="component" value="Unassembled WGS sequence"/>
</dbReference>
<feature type="domain" description="3-hydroxyisobutyrate dehydrogenase-like NAD-binding" evidence="6">
    <location>
        <begin position="158"/>
        <end position="273"/>
    </location>
</feature>
<dbReference type="EMBL" id="VFMN01000001">
    <property type="protein sequence ID" value="TQJ07950.1"/>
    <property type="molecule type" value="Genomic_DNA"/>
</dbReference>
<dbReference type="AlphaFoldDB" id="A0A542DXY8"/>
<feature type="active site" evidence="4">
    <location>
        <position position="164"/>
    </location>
</feature>
<feature type="domain" description="6-phosphogluconate dehydrogenase NADP-binding" evidence="5">
    <location>
        <begin position="2"/>
        <end position="154"/>
    </location>
</feature>
<dbReference type="Gene3D" id="1.10.1040.10">
    <property type="entry name" value="N-(1-d-carboxylethyl)-l-norvaline Dehydrogenase, domain 2"/>
    <property type="match status" value="1"/>
</dbReference>
<evidence type="ECO:0000259" key="5">
    <source>
        <dbReference type="Pfam" id="PF03446"/>
    </source>
</evidence>
<keyword evidence="8" id="KW-1185">Reference proteome</keyword>
<proteinExistence type="inferred from homology"/>
<evidence type="ECO:0000256" key="3">
    <source>
        <dbReference type="ARBA" id="ARBA00023027"/>
    </source>
</evidence>
<sequence length="281" mass="28941">MRVAFLGLGRMGALLAGHVRDAGHDVTVWNRHRRELDGARVADSVGEAVDGAEVVVTMLFDPDSVRAVAGELLEHAADGAVWVDVTTVGPAASRELGERAVAAGVRFVDAPVLGSTPLAEPGELTTVVGGADEDVERVRPLLGTWCADGKVVHVGPVGSGSAMKLVVNQSLGAVAAGLGEALGLADHLDLPRDAVLDVLSAGAYGWTLGQKRPMLESGDFSAATFSLSGLAKDLGLVVDAAGDHPVPLTREVRARTQDAVDEGHGDEDYAVVIARIAAGRD</sequence>
<dbReference type="InterPro" id="IPR008927">
    <property type="entry name" value="6-PGluconate_DH-like_C_sf"/>
</dbReference>
<dbReference type="GO" id="GO:0016491">
    <property type="term" value="F:oxidoreductase activity"/>
    <property type="evidence" value="ECO:0007669"/>
    <property type="project" value="UniProtKB-KW"/>
</dbReference>
<dbReference type="SUPFAM" id="SSF51735">
    <property type="entry name" value="NAD(P)-binding Rossmann-fold domains"/>
    <property type="match status" value="1"/>
</dbReference>